<name>A0A914CK18_9BILA</name>
<dbReference type="Pfam" id="PF00069">
    <property type="entry name" value="Pkinase"/>
    <property type="match status" value="1"/>
</dbReference>
<comment type="similarity">
    <text evidence="5">Belongs to the protein kinase superfamily. STE Ser/Thr protein kinase family. MAP kinase kinase subfamily.</text>
</comment>
<evidence type="ECO:0000256" key="4">
    <source>
        <dbReference type="ARBA" id="ARBA00022840"/>
    </source>
</evidence>
<evidence type="ECO:0000256" key="5">
    <source>
        <dbReference type="ARBA" id="ARBA00038035"/>
    </source>
</evidence>
<keyword evidence="4" id="KW-0067">ATP-binding</keyword>
<sequence>MNVSPIIIPTTRNEGKTLYDEETLKKNLKEIELFKLMSQSPNVVDFYGYGLYDNCLFICMELMDSSLSDVIRLMHIAKDFSNKFFAFTTVSIIEALIEFKKAGVTHGDIRPRNILIKRNGEIKLCLLGYSPNMYNVTYDSPEKFRGEEYDERADIWSLGITLLEFILGYHPLDHENPENTLNWIENFSWEEIEKKKEFHNHVKEDFYRDYFVKSFLKKCLEVDVQNRPNLMQIQELDLYKVFAPKSLDERRSEIASSMKKYEKFYEDLFSDSLMNRIQWADYGETHFVLVMKDCEFN</sequence>
<evidence type="ECO:0000256" key="3">
    <source>
        <dbReference type="ARBA" id="ARBA00022777"/>
    </source>
</evidence>
<dbReference type="Proteomes" id="UP000887540">
    <property type="component" value="Unplaced"/>
</dbReference>
<dbReference type="GO" id="GO:0005524">
    <property type="term" value="F:ATP binding"/>
    <property type="evidence" value="ECO:0007669"/>
    <property type="project" value="UniProtKB-KW"/>
</dbReference>
<dbReference type="EC" id="2.7.12.2" evidence="6"/>
<keyword evidence="1" id="KW-0808">Transferase</keyword>
<dbReference type="WBParaSite" id="ACRNAN_scaffold11164.g7543.t1">
    <property type="protein sequence ID" value="ACRNAN_scaffold11164.g7543.t1"/>
    <property type="gene ID" value="ACRNAN_scaffold11164.g7543"/>
</dbReference>
<evidence type="ECO:0000313" key="9">
    <source>
        <dbReference type="WBParaSite" id="ACRNAN_scaffold11164.g7543.t1"/>
    </source>
</evidence>
<evidence type="ECO:0000313" key="8">
    <source>
        <dbReference type="Proteomes" id="UP000887540"/>
    </source>
</evidence>
<evidence type="ECO:0000256" key="1">
    <source>
        <dbReference type="ARBA" id="ARBA00022679"/>
    </source>
</evidence>
<keyword evidence="8" id="KW-1185">Reference proteome</keyword>
<dbReference type="AlphaFoldDB" id="A0A914CK18"/>
<dbReference type="PROSITE" id="PS00109">
    <property type="entry name" value="PROTEIN_KINASE_TYR"/>
    <property type="match status" value="1"/>
</dbReference>
<evidence type="ECO:0000256" key="2">
    <source>
        <dbReference type="ARBA" id="ARBA00022741"/>
    </source>
</evidence>
<dbReference type="Gene3D" id="3.30.200.20">
    <property type="entry name" value="Phosphorylase Kinase, domain 1"/>
    <property type="match status" value="1"/>
</dbReference>
<evidence type="ECO:0000259" key="7">
    <source>
        <dbReference type="PROSITE" id="PS50011"/>
    </source>
</evidence>
<dbReference type="InterPro" id="IPR000719">
    <property type="entry name" value="Prot_kinase_dom"/>
</dbReference>
<dbReference type="PANTHER" id="PTHR48013">
    <property type="entry name" value="DUAL SPECIFICITY MITOGEN-ACTIVATED PROTEIN KINASE KINASE 5-RELATED"/>
    <property type="match status" value="1"/>
</dbReference>
<reference evidence="9" key="1">
    <citation type="submission" date="2022-11" db="UniProtKB">
        <authorList>
            <consortium name="WormBaseParasite"/>
        </authorList>
    </citation>
    <scope>IDENTIFICATION</scope>
</reference>
<feature type="domain" description="Protein kinase" evidence="7">
    <location>
        <begin position="1"/>
        <end position="242"/>
    </location>
</feature>
<dbReference type="InterPro" id="IPR011009">
    <property type="entry name" value="Kinase-like_dom_sf"/>
</dbReference>
<accession>A0A914CK18</accession>
<protein>
    <recommendedName>
        <fullName evidence="6">mitogen-activated protein kinase kinase</fullName>
        <ecNumber evidence="6">2.7.12.2</ecNumber>
    </recommendedName>
</protein>
<dbReference type="PROSITE" id="PS50011">
    <property type="entry name" value="PROTEIN_KINASE_DOM"/>
    <property type="match status" value="1"/>
</dbReference>
<dbReference type="GO" id="GO:0004708">
    <property type="term" value="F:MAP kinase kinase activity"/>
    <property type="evidence" value="ECO:0007669"/>
    <property type="project" value="UniProtKB-EC"/>
</dbReference>
<keyword evidence="2" id="KW-0547">Nucleotide-binding</keyword>
<keyword evidence="3" id="KW-0418">Kinase</keyword>
<evidence type="ECO:0000256" key="6">
    <source>
        <dbReference type="ARBA" id="ARBA00038999"/>
    </source>
</evidence>
<proteinExistence type="inferred from homology"/>
<dbReference type="Gene3D" id="1.10.510.10">
    <property type="entry name" value="Transferase(Phosphotransferase) domain 1"/>
    <property type="match status" value="1"/>
</dbReference>
<dbReference type="InterPro" id="IPR008266">
    <property type="entry name" value="Tyr_kinase_AS"/>
</dbReference>
<dbReference type="SUPFAM" id="SSF56112">
    <property type="entry name" value="Protein kinase-like (PK-like)"/>
    <property type="match status" value="1"/>
</dbReference>
<organism evidence="8 9">
    <name type="scientific">Acrobeloides nanus</name>
    <dbReference type="NCBI Taxonomy" id="290746"/>
    <lineage>
        <taxon>Eukaryota</taxon>
        <taxon>Metazoa</taxon>
        <taxon>Ecdysozoa</taxon>
        <taxon>Nematoda</taxon>
        <taxon>Chromadorea</taxon>
        <taxon>Rhabditida</taxon>
        <taxon>Tylenchina</taxon>
        <taxon>Cephalobomorpha</taxon>
        <taxon>Cephaloboidea</taxon>
        <taxon>Cephalobidae</taxon>
        <taxon>Acrobeloides</taxon>
    </lineage>
</organism>
<dbReference type="PANTHER" id="PTHR48013:SF28">
    <property type="entry name" value="DUAL SPECIFICITY MITOGEN-ACTIVATED PROTEIN KINASE KINASE SEK-1"/>
    <property type="match status" value="1"/>
</dbReference>
<dbReference type="GO" id="GO:0051403">
    <property type="term" value="P:stress-activated MAPK cascade"/>
    <property type="evidence" value="ECO:0007669"/>
    <property type="project" value="TreeGrafter"/>
</dbReference>